<gene>
    <name evidence="4" type="ORF">EYC80_007353</name>
</gene>
<dbReference type="GO" id="GO:0008270">
    <property type="term" value="F:zinc ion binding"/>
    <property type="evidence" value="ECO:0007669"/>
    <property type="project" value="InterPro"/>
</dbReference>
<dbReference type="Gene3D" id="4.10.240.10">
    <property type="entry name" value="Zn(2)-C6 fungal-type DNA-binding domain"/>
    <property type="match status" value="1"/>
</dbReference>
<feature type="compositionally biased region" description="Basic residues" evidence="2">
    <location>
        <begin position="47"/>
        <end position="56"/>
    </location>
</feature>
<dbReference type="Pfam" id="PF00172">
    <property type="entry name" value="Zn_clus"/>
    <property type="match status" value="1"/>
</dbReference>
<evidence type="ECO:0000256" key="2">
    <source>
        <dbReference type="SAM" id="MobiDB-lite"/>
    </source>
</evidence>
<organism evidence="4 5">
    <name type="scientific">Monilinia laxa</name>
    <name type="common">Brown rot fungus</name>
    <name type="synonym">Sclerotinia laxa</name>
    <dbReference type="NCBI Taxonomy" id="61186"/>
    <lineage>
        <taxon>Eukaryota</taxon>
        <taxon>Fungi</taxon>
        <taxon>Dikarya</taxon>
        <taxon>Ascomycota</taxon>
        <taxon>Pezizomycotina</taxon>
        <taxon>Leotiomycetes</taxon>
        <taxon>Helotiales</taxon>
        <taxon>Sclerotiniaceae</taxon>
        <taxon>Monilinia</taxon>
    </lineage>
</organism>
<keyword evidence="5" id="KW-1185">Reference proteome</keyword>
<evidence type="ECO:0000259" key="3">
    <source>
        <dbReference type="PROSITE" id="PS50048"/>
    </source>
</evidence>
<dbReference type="PANTHER" id="PTHR38791:SF13">
    <property type="entry name" value="ZN(2)-C6 FUNGAL-TYPE DOMAIN-CONTAINING PROTEIN"/>
    <property type="match status" value="1"/>
</dbReference>
<evidence type="ECO:0000256" key="1">
    <source>
        <dbReference type="ARBA" id="ARBA00023242"/>
    </source>
</evidence>
<dbReference type="InterPro" id="IPR036864">
    <property type="entry name" value="Zn2-C6_fun-type_DNA-bd_sf"/>
</dbReference>
<dbReference type="EMBL" id="VIGI01000012">
    <property type="protein sequence ID" value="KAB8292989.1"/>
    <property type="molecule type" value="Genomic_DNA"/>
</dbReference>
<dbReference type="PANTHER" id="PTHR38791">
    <property type="entry name" value="ZN(II)2CYS6 TRANSCRIPTION FACTOR (EUROFUNG)-RELATED-RELATED"/>
    <property type="match status" value="1"/>
</dbReference>
<dbReference type="GO" id="GO:0000981">
    <property type="term" value="F:DNA-binding transcription factor activity, RNA polymerase II-specific"/>
    <property type="evidence" value="ECO:0007669"/>
    <property type="project" value="InterPro"/>
</dbReference>
<accession>A0A5N6JVW3</accession>
<feature type="domain" description="Zn(2)-C6 fungal-type" evidence="3">
    <location>
        <begin position="1"/>
        <end position="26"/>
    </location>
</feature>
<dbReference type="OrthoDB" id="4314040at2759"/>
<feature type="compositionally biased region" description="Polar residues" evidence="2">
    <location>
        <begin position="57"/>
        <end position="66"/>
    </location>
</feature>
<protein>
    <recommendedName>
        <fullName evidence="3">Zn(2)-C6 fungal-type domain-containing protein</fullName>
    </recommendedName>
</protein>
<evidence type="ECO:0000313" key="5">
    <source>
        <dbReference type="Proteomes" id="UP000326757"/>
    </source>
</evidence>
<dbReference type="PROSITE" id="PS50048">
    <property type="entry name" value="ZN2_CY6_FUNGAL_2"/>
    <property type="match status" value="1"/>
</dbReference>
<name>A0A5N6JVW3_MONLA</name>
<dbReference type="Proteomes" id="UP000326757">
    <property type="component" value="Unassembled WGS sequence"/>
</dbReference>
<comment type="caution">
    <text evidence="4">The sequence shown here is derived from an EMBL/GenBank/DDBJ whole genome shotgun (WGS) entry which is preliminary data.</text>
</comment>
<evidence type="ECO:0000313" key="4">
    <source>
        <dbReference type="EMBL" id="KAB8292989.1"/>
    </source>
</evidence>
<reference evidence="4 5" key="1">
    <citation type="submission" date="2019-06" db="EMBL/GenBank/DDBJ databases">
        <title>Genome Sequence of the Brown Rot Fungal Pathogen Monilinia laxa.</title>
        <authorList>
            <person name="De Miccolis Angelini R.M."/>
            <person name="Landi L."/>
            <person name="Abate D."/>
            <person name="Pollastro S."/>
            <person name="Romanazzi G."/>
            <person name="Faretra F."/>
        </authorList>
    </citation>
    <scope>NUCLEOTIDE SEQUENCE [LARGE SCALE GENOMIC DNA]</scope>
    <source>
        <strain evidence="4 5">Mlax316</strain>
    </source>
</reference>
<dbReference type="InterPro" id="IPR001138">
    <property type="entry name" value="Zn2Cys6_DnaBD"/>
</dbReference>
<keyword evidence="1" id="KW-0539">Nucleus</keyword>
<dbReference type="InterPro" id="IPR053175">
    <property type="entry name" value="DHMBA_Reg_Transcription_Factor"/>
</dbReference>
<feature type="region of interest" description="Disordered" evidence="2">
    <location>
        <begin position="42"/>
        <end position="89"/>
    </location>
</feature>
<proteinExistence type="predicted"/>
<sequence>MCRTRRIKCDETKPTCLQCQKSRRQCPGYKDDFDLVFRNETKATERRARRSMKNKKGSNSNAQTVPGSGRDGNRKLPISSSNSSDAEISYPATGTGLTKFVSNNGPSSSSGSPGLQVGFSSSIEQQAPCYFMSNFVITPQSGQMRGSFDYILPLIKTEPPTSALSLSFQAVAMASLANRPNARGSPLMHSAIDQYAKALKVVNLALQNPKANITAWGSHVDGAVQIVKMRGKKQLRTKVGVALFQSVRGQMLVNCLSSSKTPMLGTDWWCADAQKDEGSAFVNKLNLEVAELRGDLNRILMSHPRSAETNALVSEIMHRAHEMEQEYQRWEETQTKETVAWVDNIPGGDITKADVCPGRVDLYPDVFSCSAWNIARVSRIFIASIVIRCAAWLCYPVDYRTTPEYAQMSRMAQEMICDIIASVPFMFGWHLDSEGRLKPGDVMGGGEDVMGVKALGGAYMIWPLLSISCSDFTTDSQRLWIKGRFKFISDVMGLNQAKVVSCLQLRLPSMIVRRDNVGFASANAATSVRPPGRPAIMPTLPSSISSLTFQQREAMKREMWERERKAAMEKVREEQEQKRYGATAGNSDSGLNNVMIQYQQTKYALNGSNGNSGGVSNTNVMPKTGELSWKVSSEQGKKYAWLEDGAAWPRQQGVYRASDHRSKGSVGNAWHGMDWLGLGWVGRESLLGSW</sequence>
<dbReference type="AlphaFoldDB" id="A0A5N6JVW3"/>
<dbReference type="SUPFAM" id="SSF57701">
    <property type="entry name" value="Zn2/Cys6 DNA-binding domain"/>
    <property type="match status" value="1"/>
</dbReference>
<dbReference type="CDD" id="cd00067">
    <property type="entry name" value="GAL4"/>
    <property type="match status" value="1"/>
</dbReference>